<dbReference type="eggNOG" id="COG0697">
    <property type="taxonomic scope" value="Bacteria"/>
</dbReference>
<evidence type="ECO:0000313" key="9">
    <source>
        <dbReference type="EMBL" id="ENY71328.1"/>
    </source>
</evidence>
<feature type="transmembrane region" description="Helical" evidence="7">
    <location>
        <begin position="7"/>
        <end position="25"/>
    </location>
</feature>
<feature type="domain" description="EamA" evidence="8">
    <location>
        <begin position="146"/>
        <end position="281"/>
    </location>
</feature>
<dbReference type="InterPro" id="IPR050638">
    <property type="entry name" value="AA-Vitamin_Transporters"/>
</dbReference>
<gene>
    <name evidence="9" type="ORF">G114_13633</name>
</gene>
<dbReference type="PANTHER" id="PTHR32322">
    <property type="entry name" value="INNER MEMBRANE TRANSPORTER"/>
    <property type="match status" value="1"/>
</dbReference>
<feature type="transmembrane region" description="Helical" evidence="7">
    <location>
        <begin position="37"/>
        <end position="55"/>
    </location>
</feature>
<evidence type="ECO:0000259" key="8">
    <source>
        <dbReference type="Pfam" id="PF00892"/>
    </source>
</evidence>
<feature type="region of interest" description="Disordered" evidence="6">
    <location>
        <begin position="286"/>
        <end position="306"/>
    </location>
</feature>
<dbReference type="InterPro" id="IPR000620">
    <property type="entry name" value="EamA_dom"/>
</dbReference>
<reference evidence="9 10" key="1">
    <citation type="journal article" date="2013" name="Genome Announc.">
        <title>Draft Genome Sequence of the Aeromonas diversa Type Strain.</title>
        <authorList>
            <person name="Farfan M."/>
            <person name="Spataro N."/>
            <person name="Sanglas A."/>
            <person name="Albarral V."/>
            <person name="Loren J.G."/>
            <person name="Bosch E."/>
            <person name="Fuste M.C."/>
        </authorList>
    </citation>
    <scope>NUCLEOTIDE SEQUENCE [LARGE SCALE GENOMIC DNA]</scope>
    <source>
        <strain evidence="9 10">2478-85</strain>
    </source>
</reference>
<feature type="transmembrane region" description="Helical" evidence="7">
    <location>
        <begin position="265"/>
        <end position="281"/>
    </location>
</feature>
<feature type="transmembrane region" description="Helical" evidence="7">
    <location>
        <begin position="93"/>
        <end position="112"/>
    </location>
</feature>
<dbReference type="AlphaFoldDB" id="N9VI92"/>
<dbReference type="InterPro" id="IPR037185">
    <property type="entry name" value="EmrE-like"/>
</dbReference>
<comment type="caution">
    <text evidence="9">The sequence shown here is derived from an EMBL/GenBank/DDBJ whole genome shotgun (WGS) entry which is preliminary data.</text>
</comment>
<evidence type="ECO:0000256" key="3">
    <source>
        <dbReference type="ARBA" id="ARBA00022692"/>
    </source>
</evidence>
<feature type="transmembrane region" description="Helical" evidence="7">
    <location>
        <begin position="241"/>
        <end position="259"/>
    </location>
</feature>
<comment type="similarity">
    <text evidence="2">Belongs to the EamA transporter family.</text>
</comment>
<feature type="transmembrane region" description="Helical" evidence="7">
    <location>
        <begin position="176"/>
        <end position="198"/>
    </location>
</feature>
<keyword evidence="10" id="KW-1185">Reference proteome</keyword>
<dbReference type="SUPFAM" id="SSF103481">
    <property type="entry name" value="Multidrug resistance efflux transporter EmrE"/>
    <property type="match status" value="2"/>
</dbReference>
<dbReference type="EMBL" id="APVG01000037">
    <property type="protein sequence ID" value="ENY71328.1"/>
    <property type="molecule type" value="Genomic_DNA"/>
</dbReference>
<evidence type="ECO:0000256" key="1">
    <source>
        <dbReference type="ARBA" id="ARBA00004141"/>
    </source>
</evidence>
<dbReference type="PANTHER" id="PTHR32322:SF2">
    <property type="entry name" value="EAMA DOMAIN-CONTAINING PROTEIN"/>
    <property type="match status" value="1"/>
</dbReference>
<accession>N9VI92</accession>
<dbReference type="Proteomes" id="UP000023775">
    <property type="component" value="Unassembled WGS sequence"/>
</dbReference>
<organism evidence="9 10">
    <name type="scientific">Aeromonas diversa CDC 2478-85</name>
    <dbReference type="NCBI Taxonomy" id="1268237"/>
    <lineage>
        <taxon>Bacteria</taxon>
        <taxon>Pseudomonadati</taxon>
        <taxon>Pseudomonadota</taxon>
        <taxon>Gammaproteobacteria</taxon>
        <taxon>Aeromonadales</taxon>
        <taxon>Aeromonadaceae</taxon>
        <taxon>Aeromonas</taxon>
    </lineage>
</organism>
<feature type="transmembrane region" description="Helical" evidence="7">
    <location>
        <begin position="210"/>
        <end position="229"/>
    </location>
</feature>
<feature type="transmembrane region" description="Helical" evidence="7">
    <location>
        <begin position="143"/>
        <end position="164"/>
    </location>
</feature>
<keyword evidence="3 7" id="KW-0812">Transmembrane</keyword>
<evidence type="ECO:0000256" key="7">
    <source>
        <dbReference type="SAM" id="Phobius"/>
    </source>
</evidence>
<evidence type="ECO:0000256" key="4">
    <source>
        <dbReference type="ARBA" id="ARBA00022989"/>
    </source>
</evidence>
<dbReference type="OrthoDB" id="5430053at2"/>
<dbReference type="Pfam" id="PF00892">
    <property type="entry name" value="EamA"/>
    <property type="match status" value="2"/>
</dbReference>
<feature type="domain" description="EamA" evidence="8">
    <location>
        <begin position="11"/>
        <end position="136"/>
    </location>
</feature>
<evidence type="ECO:0000256" key="5">
    <source>
        <dbReference type="ARBA" id="ARBA00023136"/>
    </source>
</evidence>
<feature type="transmembrane region" description="Helical" evidence="7">
    <location>
        <begin position="119"/>
        <end position="137"/>
    </location>
</feature>
<dbReference type="GO" id="GO:0016020">
    <property type="term" value="C:membrane"/>
    <property type="evidence" value="ECO:0007669"/>
    <property type="project" value="UniProtKB-SubCell"/>
</dbReference>
<proteinExistence type="inferred from homology"/>
<keyword evidence="4 7" id="KW-1133">Transmembrane helix</keyword>
<evidence type="ECO:0000256" key="6">
    <source>
        <dbReference type="SAM" id="MobiDB-lite"/>
    </source>
</evidence>
<comment type="subcellular location">
    <subcellularLocation>
        <location evidence="1">Membrane</location>
        <topology evidence="1">Multi-pass membrane protein</topology>
    </subcellularLocation>
</comment>
<sequence length="306" mass="33170">MKTYQTLIDVALTALAPIIWGSTYIVTTELLPKDLPLLASMIRALGAGLILLLFCKIRPVGMWWGKIVVLGSLNIGLFFYCLFAAAYYLPGGLAALVMSVQPLIVMGLGVIFFQSKLSLPHLLSALLGVFAISLLVLNSTVKLNGWGVSFGLIGSCSMALGILLTKHWGRPEGMSLLGFTGWQLTLGGLILLPIALWYEDVPEVLTIWNISGYAYLSLVGGVFGYLVWFRGIEKLNPVTTSFLGFLSPVSASLLGYLILEQSLTQLQLVGALAIIASVYMTRPQTQQLSVPTKSPSPPHDHKEDEK</sequence>
<evidence type="ECO:0000256" key="2">
    <source>
        <dbReference type="ARBA" id="ARBA00007362"/>
    </source>
</evidence>
<feature type="transmembrane region" description="Helical" evidence="7">
    <location>
        <begin position="67"/>
        <end position="87"/>
    </location>
</feature>
<name>N9VI92_9GAMM</name>
<evidence type="ECO:0000313" key="10">
    <source>
        <dbReference type="Proteomes" id="UP000023775"/>
    </source>
</evidence>
<keyword evidence="5 7" id="KW-0472">Membrane</keyword>
<protein>
    <recommendedName>
        <fullName evidence="8">EamA domain-containing protein</fullName>
    </recommendedName>
</protein>
<dbReference type="PATRIC" id="fig|1268237.3.peg.2682"/>